<dbReference type="EMBL" id="CP002013">
    <property type="protein sequence ID" value="ADG15089.1"/>
    <property type="molecule type" value="Genomic_DNA"/>
</dbReference>
<dbReference type="Proteomes" id="UP000002190">
    <property type="component" value="Chromosome 1"/>
</dbReference>
<gene>
    <name evidence="1" type="ordered locus">BC1002_0995</name>
</gene>
<accession>D5W618</accession>
<dbReference type="KEGG" id="bge:BC1002_0995"/>
<evidence type="ECO:0000313" key="1">
    <source>
        <dbReference type="EMBL" id="ADG15089.1"/>
    </source>
</evidence>
<name>D5W618_PARAM</name>
<evidence type="ECO:0000313" key="2">
    <source>
        <dbReference type="Proteomes" id="UP000002190"/>
    </source>
</evidence>
<dbReference type="HOGENOM" id="CLU_3005416_0_0_4"/>
<reference evidence="1 2" key="1">
    <citation type="submission" date="2010-04" db="EMBL/GenBank/DDBJ databases">
        <title>Complete sequence of chromosome 1 of Burkholderia sp. CCGE1002.</title>
        <authorList>
            <consortium name="US DOE Joint Genome Institute"/>
            <person name="Lucas S."/>
            <person name="Copeland A."/>
            <person name="Lapidus A."/>
            <person name="Cheng J.-F."/>
            <person name="Bruce D."/>
            <person name="Goodwin L."/>
            <person name="Pitluck S."/>
            <person name="Chertkov O."/>
            <person name="Detter J.C."/>
            <person name="Han C."/>
            <person name="Tapia R."/>
            <person name="Land M."/>
            <person name="Hauser L."/>
            <person name="Kyrpides N."/>
            <person name="Ovchinnikova G."/>
            <person name="Martinez-Romero E."/>
            <person name="Hernandez M.A.R."/>
            <person name="Tiedje J.M."/>
            <person name="Woyke T."/>
        </authorList>
    </citation>
    <scope>NUCLEOTIDE SEQUENCE [LARGE SCALE GENOMIC DNA]</scope>
    <source>
        <strain evidence="1 2">CCGE1002</strain>
    </source>
</reference>
<sequence length="56" mass="6708">MRMRRTARQSRGKSAFGLIDPASQQVRIELVFQRDRRDRDFRSLARCHNLRFNSSL</sequence>
<protein>
    <submittedName>
        <fullName evidence="1">Uncharacterized protein</fullName>
    </submittedName>
</protein>
<dbReference type="AlphaFoldDB" id="D5W618"/>
<reference evidence="1 2" key="2">
    <citation type="journal article" date="2012" name="J. Bacteriol.">
        <title>Genome Sequences of Burkholderia sp. Strains CCGE1002 and H160, Isolated from Legume Nodules in Mexico and Brazil.</title>
        <authorList>
            <person name="Ormeno-Orrillo E."/>
            <person name="Rogel M.A."/>
            <person name="Chueire L.M."/>
            <person name="Tiedje J.M."/>
            <person name="Martinez-Romero E."/>
            <person name="Hungria M."/>
        </authorList>
    </citation>
    <scope>NUCLEOTIDE SEQUENCE [LARGE SCALE GENOMIC DNA]</scope>
    <source>
        <strain evidence="1 2">CCGE1002</strain>
    </source>
</reference>
<organism evidence="1 2">
    <name type="scientific">Paraburkholderia atlantica</name>
    <dbReference type="NCBI Taxonomy" id="2654982"/>
    <lineage>
        <taxon>Bacteria</taxon>
        <taxon>Pseudomonadati</taxon>
        <taxon>Pseudomonadota</taxon>
        <taxon>Betaproteobacteria</taxon>
        <taxon>Burkholderiales</taxon>
        <taxon>Burkholderiaceae</taxon>
        <taxon>Paraburkholderia</taxon>
    </lineage>
</organism>
<proteinExistence type="predicted"/>